<evidence type="ECO:0000256" key="1">
    <source>
        <dbReference type="ARBA" id="ARBA00005602"/>
    </source>
</evidence>
<dbReference type="InterPro" id="IPR028290">
    <property type="entry name" value="WASH1"/>
</dbReference>
<dbReference type="GO" id="GO:0032456">
    <property type="term" value="P:endocytic recycling"/>
    <property type="evidence" value="ECO:0007669"/>
    <property type="project" value="TreeGrafter"/>
</dbReference>
<dbReference type="EMBL" id="JANAVB010033016">
    <property type="protein sequence ID" value="KAJ6809565.1"/>
    <property type="molecule type" value="Genomic_DNA"/>
</dbReference>
<dbReference type="Proteomes" id="UP001140949">
    <property type="component" value="Unassembled WGS sequence"/>
</dbReference>
<dbReference type="GO" id="GO:0034314">
    <property type="term" value="P:Arp2/3 complex-mediated actin nucleation"/>
    <property type="evidence" value="ECO:0007669"/>
    <property type="project" value="InterPro"/>
</dbReference>
<name>A0AAX6F0S2_IRIPA</name>
<dbReference type="PANTHER" id="PTHR23331:SF1">
    <property type="entry name" value="WASH COMPLEX SUBUNIT 1"/>
    <property type="match status" value="1"/>
</dbReference>
<feature type="region of interest" description="Disordered" evidence="3">
    <location>
        <begin position="173"/>
        <end position="196"/>
    </location>
</feature>
<dbReference type="GO" id="GO:0043014">
    <property type="term" value="F:alpha-tubulin binding"/>
    <property type="evidence" value="ECO:0007669"/>
    <property type="project" value="InterPro"/>
</dbReference>
<protein>
    <recommendedName>
        <fullName evidence="4">WASH1 WAHD domain-containing protein</fullName>
    </recommendedName>
</protein>
<dbReference type="GO" id="GO:0005829">
    <property type="term" value="C:cytosol"/>
    <property type="evidence" value="ECO:0007669"/>
    <property type="project" value="GOC"/>
</dbReference>
<gene>
    <name evidence="5" type="ORF">M6B38_162075</name>
</gene>
<sequence length="248" mass="27769">MLRVSEDGNRRRESYLDSYRQLTQSLLHLQSSADQVFDQILQRTAKEKEKLDQISRRIQAAKGSIDAISCSKQPLVIKSPSRYPSSCITEEDFQPLFQYKDEHMDGGLPKTLLVNGGLNREFGKDGTLELFQFFSEENTACPSTEAQLKIRVKPTISNENFLGDLLEESHSFLTGNGTTSVSKTENKKQELPPAPPSLFLHNIPSLRKAEAAAVTKPVNTTDVPDTLSDHTHQRHDDHSDPVISDSEC</sequence>
<dbReference type="AlphaFoldDB" id="A0AAX6F0S2"/>
<dbReference type="GO" id="GO:0043015">
    <property type="term" value="F:gamma-tubulin binding"/>
    <property type="evidence" value="ECO:0007669"/>
    <property type="project" value="TreeGrafter"/>
</dbReference>
<keyword evidence="2" id="KW-0009">Actin-binding</keyword>
<accession>A0AAX6F0S2</accession>
<dbReference type="PANTHER" id="PTHR23331">
    <property type="entry name" value="CXYORF1"/>
    <property type="match status" value="1"/>
</dbReference>
<dbReference type="GO" id="GO:0055037">
    <property type="term" value="C:recycling endosome"/>
    <property type="evidence" value="ECO:0007669"/>
    <property type="project" value="TreeGrafter"/>
</dbReference>
<evidence type="ECO:0000313" key="6">
    <source>
        <dbReference type="Proteomes" id="UP001140949"/>
    </source>
</evidence>
<evidence type="ECO:0000313" key="5">
    <source>
        <dbReference type="EMBL" id="KAJ6809565.1"/>
    </source>
</evidence>
<feature type="domain" description="WASH1 WAHD" evidence="4">
    <location>
        <begin position="19"/>
        <end position="178"/>
    </location>
</feature>
<dbReference type="GO" id="GO:0005769">
    <property type="term" value="C:early endosome"/>
    <property type="evidence" value="ECO:0007669"/>
    <property type="project" value="InterPro"/>
</dbReference>
<dbReference type="GO" id="GO:0071203">
    <property type="term" value="C:WASH complex"/>
    <property type="evidence" value="ECO:0007669"/>
    <property type="project" value="InterPro"/>
</dbReference>
<comment type="caution">
    <text evidence="5">The sequence shown here is derived from an EMBL/GenBank/DDBJ whole genome shotgun (WGS) entry which is preliminary data.</text>
</comment>
<proteinExistence type="inferred from homology"/>
<reference evidence="5" key="2">
    <citation type="submission" date="2023-04" db="EMBL/GenBank/DDBJ databases">
        <authorList>
            <person name="Bruccoleri R.E."/>
            <person name="Oakeley E.J."/>
            <person name="Faust A.-M."/>
            <person name="Dessus-Babus S."/>
            <person name="Altorfer M."/>
            <person name="Burckhardt D."/>
            <person name="Oertli M."/>
            <person name="Naumann U."/>
            <person name="Petersen F."/>
            <person name="Wong J."/>
        </authorList>
    </citation>
    <scope>NUCLEOTIDE SEQUENCE</scope>
    <source>
        <strain evidence="5">GSM-AAB239-AS_SAM_17_03QT</strain>
        <tissue evidence="5">Leaf</tissue>
    </source>
</reference>
<comment type="similarity">
    <text evidence="1">Belongs to the WASH1 family.</text>
</comment>
<dbReference type="GO" id="GO:0042147">
    <property type="term" value="P:retrograde transport, endosome to Golgi"/>
    <property type="evidence" value="ECO:0007669"/>
    <property type="project" value="TreeGrafter"/>
</dbReference>
<evidence type="ECO:0000256" key="2">
    <source>
        <dbReference type="ARBA" id="ARBA00023203"/>
    </source>
</evidence>
<reference evidence="5" key="1">
    <citation type="journal article" date="2023" name="GigaByte">
        <title>Genome assembly of the bearded iris, Iris pallida Lam.</title>
        <authorList>
            <person name="Bruccoleri R.E."/>
            <person name="Oakeley E.J."/>
            <person name="Faust A.M.E."/>
            <person name="Altorfer M."/>
            <person name="Dessus-Babus S."/>
            <person name="Burckhardt D."/>
            <person name="Oertli M."/>
            <person name="Naumann U."/>
            <person name="Petersen F."/>
            <person name="Wong J."/>
        </authorList>
    </citation>
    <scope>NUCLEOTIDE SEQUENCE</scope>
    <source>
        <strain evidence="5">GSM-AAB239-AS_SAM_17_03QT</strain>
    </source>
</reference>
<evidence type="ECO:0000256" key="3">
    <source>
        <dbReference type="SAM" id="MobiDB-lite"/>
    </source>
</evidence>
<organism evidence="5 6">
    <name type="scientific">Iris pallida</name>
    <name type="common">Sweet iris</name>
    <dbReference type="NCBI Taxonomy" id="29817"/>
    <lineage>
        <taxon>Eukaryota</taxon>
        <taxon>Viridiplantae</taxon>
        <taxon>Streptophyta</taxon>
        <taxon>Embryophyta</taxon>
        <taxon>Tracheophyta</taxon>
        <taxon>Spermatophyta</taxon>
        <taxon>Magnoliopsida</taxon>
        <taxon>Liliopsida</taxon>
        <taxon>Asparagales</taxon>
        <taxon>Iridaceae</taxon>
        <taxon>Iridoideae</taxon>
        <taxon>Irideae</taxon>
        <taxon>Iris</taxon>
    </lineage>
</organism>
<keyword evidence="6" id="KW-1185">Reference proteome</keyword>
<dbReference type="GO" id="GO:0003779">
    <property type="term" value="F:actin binding"/>
    <property type="evidence" value="ECO:0007669"/>
    <property type="project" value="UniProtKB-KW"/>
</dbReference>
<feature type="compositionally biased region" description="Basic and acidic residues" evidence="3">
    <location>
        <begin position="227"/>
        <end position="240"/>
    </location>
</feature>
<dbReference type="GO" id="GO:0006887">
    <property type="term" value="P:exocytosis"/>
    <property type="evidence" value="ECO:0007669"/>
    <property type="project" value="TreeGrafter"/>
</dbReference>
<dbReference type="InterPro" id="IPR021854">
    <property type="entry name" value="WASH1_WAHD"/>
</dbReference>
<dbReference type="Pfam" id="PF11945">
    <property type="entry name" value="WASH_WAHD"/>
    <property type="match status" value="1"/>
</dbReference>
<evidence type="ECO:0000259" key="4">
    <source>
        <dbReference type="Pfam" id="PF11945"/>
    </source>
</evidence>
<feature type="region of interest" description="Disordered" evidence="3">
    <location>
        <begin position="210"/>
        <end position="248"/>
    </location>
</feature>
<feature type="compositionally biased region" description="Polar residues" evidence="3">
    <location>
        <begin position="173"/>
        <end position="183"/>
    </location>
</feature>